<evidence type="ECO:0000313" key="3">
    <source>
        <dbReference type="EMBL" id="KAK7573626.1"/>
    </source>
</evidence>
<keyword evidence="1" id="KW-0677">Repeat</keyword>
<dbReference type="InterPro" id="IPR013320">
    <property type="entry name" value="ConA-like_dom_sf"/>
</dbReference>
<dbReference type="AlphaFoldDB" id="A0AAN9XXJ5"/>
<proteinExistence type="predicted"/>
<accession>A0AAN9XXJ5</accession>
<evidence type="ECO:0000259" key="2">
    <source>
        <dbReference type="SMART" id="SM00210"/>
    </source>
</evidence>
<keyword evidence="4" id="KW-1185">Reference proteome</keyword>
<feature type="domain" description="Thrombospondin-like N-terminal" evidence="2">
    <location>
        <begin position="15"/>
        <end position="194"/>
    </location>
</feature>
<dbReference type="Gene3D" id="2.60.120.200">
    <property type="match status" value="1"/>
</dbReference>
<gene>
    <name evidence="3" type="ORF">V9T40_010817</name>
</gene>
<name>A0AAN9XXJ5_9HEMI</name>
<dbReference type="Proteomes" id="UP001367676">
    <property type="component" value="Unassembled WGS sequence"/>
</dbReference>
<dbReference type="InterPro" id="IPR048287">
    <property type="entry name" value="TSPN-like_N"/>
</dbReference>
<organism evidence="3 4">
    <name type="scientific">Parthenolecanium corni</name>
    <dbReference type="NCBI Taxonomy" id="536013"/>
    <lineage>
        <taxon>Eukaryota</taxon>
        <taxon>Metazoa</taxon>
        <taxon>Ecdysozoa</taxon>
        <taxon>Arthropoda</taxon>
        <taxon>Hexapoda</taxon>
        <taxon>Insecta</taxon>
        <taxon>Pterygota</taxon>
        <taxon>Neoptera</taxon>
        <taxon>Paraneoptera</taxon>
        <taxon>Hemiptera</taxon>
        <taxon>Sternorrhyncha</taxon>
        <taxon>Coccoidea</taxon>
        <taxon>Coccidae</taxon>
        <taxon>Parthenolecanium</taxon>
    </lineage>
</organism>
<dbReference type="SUPFAM" id="SSF49899">
    <property type="entry name" value="Concanavalin A-like lectins/glucanases"/>
    <property type="match status" value="1"/>
</dbReference>
<protein>
    <recommendedName>
        <fullName evidence="2">Thrombospondin-like N-terminal domain-containing protein</fullName>
    </recommendedName>
</protein>
<evidence type="ECO:0000256" key="1">
    <source>
        <dbReference type="ARBA" id="ARBA00022737"/>
    </source>
</evidence>
<dbReference type="SMART" id="SM00210">
    <property type="entry name" value="TSPN"/>
    <property type="match status" value="1"/>
</dbReference>
<sequence>MFYVAIIVDREHDLLKAINVPFDDPKTMYFDQGLDGFPAFGIMPGSDIKSPYRLTLPERFYPEFSVVCTVAVKSAPGGFIFAVLNPSETTVQLGLQVNILDQNRMNISLFYTDVAKSAASQVIASFVVPYSIGRFAKIGIQVTADEATLYFNCQKIETANAKRHTEELRFDPASTLYIGQAGPIMKGNLDVSRHFF</sequence>
<comment type="caution">
    <text evidence="3">The sequence shown here is derived from an EMBL/GenBank/DDBJ whole genome shotgun (WGS) entry which is preliminary data.</text>
</comment>
<dbReference type="EMBL" id="JBBCAQ010000037">
    <property type="protein sequence ID" value="KAK7573626.1"/>
    <property type="molecule type" value="Genomic_DNA"/>
</dbReference>
<evidence type="ECO:0000313" key="4">
    <source>
        <dbReference type="Proteomes" id="UP001367676"/>
    </source>
</evidence>
<reference evidence="3 4" key="1">
    <citation type="submission" date="2024-03" db="EMBL/GenBank/DDBJ databases">
        <title>Adaptation during the transition from Ophiocordyceps entomopathogen to insect associate is accompanied by gene loss and intensified selection.</title>
        <authorList>
            <person name="Ward C.M."/>
            <person name="Onetto C.A."/>
            <person name="Borneman A.R."/>
        </authorList>
    </citation>
    <scope>NUCLEOTIDE SEQUENCE [LARGE SCALE GENOMIC DNA]</scope>
    <source>
        <strain evidence="3">AWRI1</strain>
        <tissue evidence="3">Single Adult Female</tissue>
    </source>
</reference>